<sequence length="154" mass="17765">MRINRKEKRDLENGIKISSTLKNDAKRLEAYKKVKLESILYERKEKKSEKIFLTLRFSIIIINFSLLILSLLQIRYNIFPVDTIVFYISISIILAVNTFLTSVSAIAGFKNRVEAYRSEIPLLELTLEKAKGVETAQDILDIHTSLTSENEVKK</sequence>
<dbReference type="RefSeq" id="WP_094254847.1">
    <property type="nucleotide sequence ID" value="NZ_NNCE01000006.1"/>
</dbReference>
<dbReference type="EMBL" id="SNWN01000014">
    <property type="protein sequence ID" value="TDO19422.1"/>
    <property type="molecule type" value="Genomic_DNA"/>
</dbReference>
<keyword evidence="1" id="KW-0472">Membrane</keyword>
<keyword evidence="1" id="KW-1133">Transmembrane helix</keyword>
<feature type="transmembrane region" description="Helical" evidence="1">
    <location>
        <begin position="51"/>
        <end position="72"/>
    </location>
</feature>
<evidence type="ECO:0000313" key="3">
    <source>
        <dbReference type="Proteomes" id="UP000295518"/>
    </source>
</evidence>
<reference evidence="2 3" key="1">
    <citation type="submission" date="2019-03" db="EMBL/GenBank/DDBJ databases">
        <title>Genomic Encyclopedia of Archaeal and Bacterial Type Strains, Phase II (KMG-II): from individual species to whole genera.</title>
        <authorList>
            <person name="Goeker M."/>
        </authorList>
    </citation>
    <scope>NUCLEOTIDE SEQUENCE [LARGE SCALE GENOMIC DNA]</scope>
    <source>
        <strain evidence="2 3">ATCC 700618</strain>
    </source>
</reference>
<keyword evidence="3" id="KW-1185">Reference proteome</keyword>
<accession>A0A4R6IBW4</accession>
<protein>
    <submittedName>
        <fullName evidence="2">Uncharacterized protein DUF4231</fullName>
    </submittedName>
</protein>
<gene>
    <name evidence="2" type="ORF">EI74_0693</name>
</gene>
<evidence type="ECO:0000256" key="1">
    <source>
        <dbReference type="SAM" id="Phobius"/>
    </source>
</evidence>
<dbReference type="AlphaFoldDB" id="A0A4R6IBW4"/>
<evidence type="ECO:0000313" key="2">
    <source>
        <dbReference type="EMBL" id="TDO19422.1"/>
    </source>
</evidence>
<keyword evidence="1" id="KW-0812">Transmembrane</keyword>
<comment type="caution">
    <text evidence="2">The sequence shown here is derived from an EMBL/GenBank/DDBJ whole genome shotgun (WGS) entry which is preliminary data.</text>
</comment>
<dbReference type="Proteomes" id="UP000295518">
    <property type="component" value="Unassembled WGS sequence"/>
</dbReference>
<feature type="transmembrane region" description="Helical" evidence="1">
    <location>
        <begin position="84"/>
        <end position="109"/>
    </location>
</feature>
<organism evidence="2 3">
    <name type="scientific">Mycoplasma testudineum</name>
    <dbReference type="NCBI Taxonomy" id="244584"/>
    <lineage>
        <taxon>Bacteria</taxon>
        <taxon>Bacillati</taxon>
        <taxon>Mycoplasmatota</taxon>
        <taxon>Mollicutes</taxon>
        <taxon>Mycoplasmataceae</taxon>
        <taxon>Mycoplasma</taxon>
    </lineage>
</organism>
<name>A0A4R6IBW4_9MOLU</name>
<proteinExistence type="predicted"/>